<dbReference type="EMBL" id="QQWD01000017">
    <property type="protein sequence ID" value="REJ50675.1"/>
    <property type="molecule type" value="Genomic_DNA"/>
</dbReference>
<comment type="caution">
    <text evidence="1">The sequence shown here is derived from an EMBL/GenBank/DDBJ whole genome shotgun (WGS) entry which is preliminary data.</text>
</comment>
<evidence type="ECO:0000313" key="1">
    <source>
        <dbReference type="EMBL" id="REJ50675.1"/>
    </source>
</evidence>
<protein>
    <submittedName>
        <fullName evidence="1">Uncharacterized protein</fullName>
    </submittedName>
</protein>
<dbReference type="Proteomes" id="UP000257002">
    <property type="component" value="Unassembled WGS sequence"/>
</dbReference>
<evidence type="ECO:0000313" key="2">
    <source>
        <dbReference type="Proteomes" id="UP000257002"/>
    </source>
</evidence>
<dbReference type="AlphaFoldDB" id="A0A3E0LT76"/>
<gene>
    <name evidence="1" type="ORF">DWQ51_14915</name>
</gene>
<sequence>MATGFGRFKITVGELTGTPSSMSFYFLAPKESYEGLQESETGVSKVTNTSAADTTDETAPVCTVEALLRSGYGVRKTIVYTTGSGTTL</sequence>
<reference evidence="1 2" key="1">
    <citation type="submission" date="2017-10" db="EMBL/GenBank/DDBJ databases">
        <title>A large-scale comparative metagenomic study reveals the eutrophication-driven functional interactions in six Microcystis-epibionts communities.</title>
        <authorList>
            <person name="Li Q."/>
            <person name="Lin F."/>
        </authorList>
    </citation>
    <scope>NUCLEOTIDE SEQUENCE [LARGE SCALE GENOMIC DNA]</scope>
    <source>
        <strain evidence="1">TW10</strain>
    </source>
</reference>
<name>A0A3E0LT76_9CHRO</name>
<proteinExistence type="predicted"/>
<organism evidence="1 2">
    <name type="scientific">Microcystis wesenbergii TW10</name>
    <dbReference type="NCBI Taxonomy" id="2060474"/>
    <lineage>
        <taxon>Bacteria</taxon>
        <taxon>Bacillati</taxon>
        <taxon>Cyanobacteriota</taxon>
        <taxon>Cyanophyceae</taxon>
        <taxon>Oscillatoriophycideae</taxon>
        <taxon>Chroococcales</taxon>
        <taxon>Microcystaceae</taxon>
        <taxon>Microcystis</taxon>
    </lineage>
</organism>
<accession>A0A3E0LT76</accession>